<dbReference type="GO" id="GO:0005829">
    <property type="term" value="C:cytosol"/>
    <property type="evidence" value="ECO:0007669"/>
    <property type="project" value="TreeGrafter"/>
</dbReference>
<dbReference type="SUPFAM" id="SSF46894">
    <property type="entry name" value="C-terminal effector domain of the bipartite response regulators"/>
    <property type="match status" value="1"/>
</dbReference>
<keyword evidence="3" id="KW-0597">Phosphoprotein</keyword>
<dbReference type="CDD" id="cd00156">
    <property type="entry name" value="REC"/>
    <property type="match status" value="1"/>
</dbReference>
<dbReference type="OrthoDB" id="516439at2"/>
<proteinExistence type="predicted"/>
<dbReference type="PROSITE" id="PS50110">
    <property type="entry name" value="RESPONSE_REGULATORY"/>
    <property type="match status" value="3"/>
</dbReference>
<evidence type="ECO:0000256" key="4">
    <source>
        <dbReference type="PROSITE-ProRule" id="PRU01091"/>
    </source>
</evidence>
<evidence type="ECO:0000256" key="1">
    <source>
        <dbReference type="ARBA" id="ARBA00023125"/>
    </source>
</evidence>
<keyword evidence="9" id="KW-1185">Reference proteome</keyword>
<dbReference type="PANTHER" id="PTHR48111">
    <property type="entry name" value="REGULATOR OF RPOS"/>
    <property type="match status" value="1"/>
</dbReference>
<feature type="domain" description="HPt" evidence="6">
    <location>
        <begin position="247"/>
        <end position="354"/>
    </location>
</feature>
<feature type="modified residue" description="4-aspartylphosphate" evidence="3">
    <location>
        <position position="51"/>
    </location>
</feature>
<comment type="caution">
    <text evidence="3">Lacks conserved residue(s) required for the propagation of feature annotation.</text>
</comment>
<dbReference type="InterPro" id="IPR016032">
    <property type="entry name" value="Sig_transdc_resp-reg_C-effctor"/>
</dbReference>
<dbReference type="Pfam" id="PF01627">
    <property type="entry name" value="Hpt"/>
    <property type="match status" value="1"/>
</dbReference>
<protein>
    <submittedName>
        <fullName evidence="8">Protein RcaC</fullName>
    </submittedName>
</protein>
<dbReference type="RefSeq" id="WP_144870040.1">
    <property type="nucleotide sequence ID" value="NZ_LR213888.1"/>
</dbReference>
<dbReference type="GO" id="GO:0000976">
    <property type="term" value="F:transcription cis-regulatory region binding"/>
    <property type="evidence" value="ECO:0007669"/>
    <property type="project" value="TreeGrafter"/>
</dbReference>
<feature type="domain" description="OmpR/PhoB-type" evidence="7">
    <location>
        <begin position="124"/>
        <end position="223"/>
    </location>
</feature>
<dbReference type="SUPFAM" id="SSF52172">
    <property type="entry name" value="CheY-like"/>
    <property type="match status" value="3"/>
</dbReference>
<keyword evidence="1 4" id="KW-0238">DNA-binding</keyword>
<dbReference type="AlphaFoldDB" id="A0A563VL16"/>
<evidence type="ECO:0000256" key="2">
    <source>
        <dbReference type="PROSITE-ProRule" id="PRU00110"/>
    </source>
</evidence>
<dbReference type="SMART" id="SM00448">
    <property type="entry name" value="REC"/>
    <property type="match status" value="2"/>
</dbReference>
<dbReference type="PROSITE" id="PS50894">
    <property type="entry name" value="HPT"/>
    <property type="match status" value="1"/>
</dbReference>
<dbReference type="GO" id="GO:0000156">
    <property type="term" value="F:phosphorelay response regulator activity"/>
    <property type="evidence" value="ECO:0007669"/>
    <property type="project" value="TreeGrafter"/>
</dbReference>
<dbReference type="InterPro" id="IPR011006">
    <property type="entry name" value="CheY-like_superfamily"/>
</dbReference>
<dbReference type="InterPro" id="IPR036641">
    <property type="entry name" value="HPT_dom_sf"/>
</dbReference>
<dbReference type="SMART" id="SM00862">
    <property type="entry name" value="Trans_reg_C"/>
    <property type="match status" value="1"/>
</dbReference>
<feature type="domain" description="Response regulatory" evidence="5">
    <location>
        <begin position="500"/>
        <end position="616"/>
    </location>
</feature>
<dbReference type="Gene3D" id="1.20.120.160">
    <property type="entry name" value="HPT domain"/>
    <property type="match status" value="1"/>
</dbReference>
<dbReference type="InterPro" id="IPR036388">
    <property type="entry name" value="WH-like_DNA-bd_sf"/>
</dbReference>
<dbReference type="Gene3D" id="6.10.250.690">
    <property type="match status" value="1"/>
</dbReference>
<accession>A0A563VL16</accession>
<dbReference type="PROSITE" id="PS51755">
    <property type="entry name" value="OMPR_PHOB"/>
    <property type="match status" value="1"/>
</dbReference>
<feature type="modified residue" description="Phosphohistidine" evidence="2">
    <location>
        <position position="294"/>
    </location>
</feature>
<dbReference type="PANTHER" id="PTHR48111:SF15">
    <property type="entry name" value="OMPR SUBFAMILY"/>
    <property type="match status" value="1"/>
</dbReference>
<dbReference type="Gene3D" id="1.10.10.10">
    <property type="entry name" value="Winged helix-like DNA-binding domain superfamily/Winged helix DNA-binding domain"/>
    <property type="match status" value="1"/>
</dbReference>
<dbReference type="Gene3D" id="3.40.50.2300">
    <property type="match status" value="3"/>
</dbReference>
<name>A0A563VL16_9CYAN</name>
<sequence>MRILLVDDDETLVDILTRTLAEWNYAIDVVTDGEQGWVYGSTYTYDLIILDWSLPKLDGISLCQRFRTNGYSIPIILLTSRHGSQNKIRGLDAGADDYICKPFDIEELAARIRALLRRINFDFLPILGWGDLKLDPCSCTVTYQEQPLSLSTKEYSLLELFLRHSPVVLSIEEIIENLWSSAEYPSEATVRSHLRNLRQKLTLAGLPEDLISNIRGQGYCLKYPEPDLTETQTSVALEPQIDKRSQHLAMLTSAWEKYRQKSEQQLLTLEKAVQSLLVGNLSVSDRVSAIVSAHSLAGNLGLFGFERGSQLARKLEQLLQSNTHQETATWLQLSHNLQSLSQEIKNNQHLYRQISQKISENQPLLLIIDDDSDFVENLTKEAVDRGINTKILPNPQLVRRWLAEQQASNQQLPDAVLIKISFTEDTSIPSSRQEYLALVAEFNLLVPSIPVIVIADLDLFKARLQVARHGGRFYLAQPVSPSQTITVCQKALQHSSLGKKVMVVDDDIELLQALPVLLEPWGFKLTTLDNPRQFWDVLQAVAPDLLVLDIEMPYLSGIELCKVLRTHNYWCKIPILFLSVHSDSTISNQAFASGANDFVNKPVVPKQLAHRIINHLNLRR</sequence>
<dbReference type="Pfam" id="PF00072">
    <property type="entry name" value="Response_reg"/>
    <property type="match status" value="2"/>
</dbReference>
<evidence type="ECO:0000259" key="7">
    <source>
        <dbReference type="PROSITE" id="PS51755"/>
    </source>
</evidence>
<dbReference type="SUPFAM" id="SSF47226">
    <property type="entry name" value="Histidine-containing phosphotransfer domain, HPT domain"/>
    <property type="match status" value="1"/>
</dbReference>
<dbReference type="InterPro" id="IPR001867">
    <property type="entry name" value="OmpR/PhoB-type_DNA-bd"/>
</dbReference>
<dbReference type="CDD" id="cd00383">
    <property type="entry name" value="trans_reg_C"/>
    <property type="match status" value="1"/>
</dbReference>
<dbReference type="Pfam" id="PF00486">
    <property type="entry name" value="Trans_reg_C"/>
    <property type="match status" value="1"/>
</dbReference>
<dbReference type="GO" id="GO:0006355">
    <property type="term" value="P:regulation of DNA-templated transcription"/>
    <property type="evidence" value="ECO:0007669"/>
    <property type="project" value="InterPro"/>
</dbReference>
<dbReference type="GO" id="GO:0032993">
    <property type="term" value="C:protein-DNA complex"/>
    <property type="evidence" value="ECO:0007669"/>
    <property type="project" value="TreeGrafter"/>
</dbReference>
<feature type="domain" description="Response regulatory" evidence="5">
    <location>
        <begin position="364"/>
        <end position="492"/>
    </location>
</feature>
<dbReference type="EMBL" id="CAACVJ010000042">
    <property type="protein sequence ID" value="VEP12144.1"/>
    <property type="molecule type" value="Genomic_DNA"/>
</dbReference>
<organism evidence="8 9">
    <name type="scientific">Hyella patelloides LEGE 07179</name>
    <dbReference type="NCBI Taxonomy" id="945734"/>
    <lineage>
        <taxon>Bacteria</taxon>
        <taxon>Bacillati</taxon>
        <taxon>Cyanobacteriota</taxon>
        <taxon>Cyanophyceae</taxon>
        <taxon>Pleurocapsales</taxon>
        <taxon>Hyellaceae</taxon>
        <taxon>Hyella</taxon>
    </lineage>
</organism>
<evidence type="ECO:0000313" key="8">
    <source>
        <dbReference type="EMBL" id="VEP12144.1"/>
    </source>
</evidence>
<dbReference type="InterPro" id="IPR001789">
    <property type="entry name" value="Sig_transdc_resp-reg_receiver"/>
</dbReference>
<dbReference type="InterPro" id="IPR008207">
    <property type="entry name" value="Sig_transdc_His_kin_Hpt_dom"/>
</dbReference>
<feature type="domain" description="Response regulatory" evidence="5">
    <location>
        <begin position="2"/>
        <end position="116"/>
    </location>
</feature>
<gene>
    <name evidence="8" type="primary">rcaC</name>
    <name evidence="8" type="ORF">H1P_1360014</name>
</gene>
<feature type="modified residue" description="4-aspartylphosphate" evidence="3">
    <location>
        <position position="549"/>
    </location>
</feature>
<evidence type="ECO:0000259" key="6">
    <source>
        <dbReference type="PROSITE" id="PS50894"/>
    </source>
</evidence>
<evidence type="ECO:0000313" key="9">
    <source>
        <dbReference type="Proteomes" id="UP000320055"/>
    </source>
</evidence>
<reference evidence="8 9" key="1">
    <citation type="submission" date="2019-01" db="EMBL/GenBank/DDBJ databases">
        <authorList>
            <person name="Brito A."/>
        </authorList>
    </citation>
    <scope>NUCLEOTIDE SEQUENCE [LARGE SCALE GENOMIC DNA]</scope>
    <source>
        <strain evidence="8">1</strain>
    </source>
</reference>
<dbReference type="InterPro" id="IPR039420">
    <property type="entry name" value="WalR-like"/>
</dbReference>
<evidence type="ECO:0000259" key="5">
    <source>
        <dbReference type="PROSITE" id="PS50110"/>
    </source>
</evidence>
<feature type="DNA-binding region" description="OmpR/PhoB-type" evidence="4">
    <location>
        <begin position="124"/>
        <end position="223"/>
    </location>
</feature>
<evidence type="ECO:0000256" key="3">
    <source>
        <dbReference type="PROSITE-ProRule" id="PRU00169"/>
    </source>
</evidence>
<dbReference type="Proteomes" id="UP000320055">
    <property type="component" value="Unassembled WGS sequence"/>
</dbReference>